<dbReference type="AlphaFoldDB" id="M3D4J6"/>
<evidence type="ECO:0000313" key="3">
    <source>
        <dbReference type="Proteomes" id="UP000016931"/>
    </source>
</evidence>
<feature type="region of interest" description="Disordered" evidence="1">
    <location>
        <begin position="1"/>
        <end position="37"/>
    </location>
</feature>
<dbReference type="eggNOG" id="ENOG502SPW3">
    <property type="taxonomic scope" value="Eukaryota"/>
</dbReference>
<proteinExistence type="predicted"/>
<dbReference type="OrthoDB" id="3913028at2759"/>
<evidence type="ECO:0000313" key="2">
    <source>
        <dbReference type="EMBL" id="EMF12804.1"/>
    </source>
</evidence>
<evidence type="ECO:0000256" key="1">
    <source>
        <dbReference type="SAM" id="MobiDB-lite"/>
    </source>
</evidence>
<dbReference type="RefSeq" id="XP_016760925.1">
    <property type="nucleotide sequence ID" value="XM_016905507.1"/>
</dbReference>
<dbReference type="Proteomes" id="UP000016931">
    <property type="component" value="Unassembled WGS sequence"/>
</dbReference>
<sequence length="182" mass="20001">MATTTPQIDTGGGSTTRKTTLLTDSTHSSASSSASRYALDEGDTSPILLYKYRGGLQTSSQKDLCAWLDKDENFRVTKKEIPRLSSYIEVKRHDLFLPNEQREFRNTPNYDSSLASVKLPTSVYWSRLILGGYENLYIVSPEGSPASSVADDESRRTSPTTTWGQDSIEDVHIGAPQDGSGV</sequence>
<name>M3D4J6_SPHMS</name>
<feature type="compositionally biased region" description="Low complexity" evidence="1">
    <location>
        <begin position="15"/>
        <end position="35"/>
    </location>
</feature>
<organism evidence="2 3">
    <name type="scientific">Sphaerulina musiva (strain SO2202)</name>
    <name type="common">Poplar stem canker fungus</name>
    <name type="synonym">Septoria musiva</name>
    <dbReference type="NCBI Taxonomy" id="692275"/>
    <lineage>
        <taxon>Eukaryota</taxon>
        <taxon>Fungi</taxon>
        <taxon>Dikarya</taxon>
        <taxon>Ascomycota</taxon>
        <taxon>Pezizomycotina</taxon>
        <taxon>Dothideomycetes</taxon>
        <taxon>Dothideomycetidae</taxon>
        <taxon>Mycosphaerellales</taxon>
        <taxon>Mycosphaerellaceae</taxon>
        <taxon>Sphaerulina</taxon>
    </lineage>
</organism>
<dbReference type="OMA" id="HMILGSY"/>
<dbReference type="HOGENOM" id="CLU_132241_0_0_1"/>
<protein>
    <submittedName>
        <fullName evidence="2">Uncharacterized protein</fullName>
    </submittedName>
</protein>
<dbReference type="GeneID" id="27902644"/>
<accession>M3D4J6</accession>
<dbReference type="EMBL" id="KB456264">
    <property type="protein sequence ID" value="EMF12804.1"/>
    <property type="molecule type" value="Genomic_DNA"/>
</dbReference>
<gene>
    <name evidence="2" type="ORF">SEPMUDRAFT_149357</name>
</gene>
<feature type="region of interest" description="Disordered" evidence="1">
    <location>
        <begin position="143"/>
        <end position="182"/>
    </location>
</feature>
<reference evidence="2 3" key="1">
    <citation type="journal article" date="2012" name="PLoS Pathog.">
        <title>Diverse lifestyles and strategies of plant pathogenesis encoded in the genomes of eighteen Dothideomycetes fungi.</title>
        <authorList>
            <person name="Ohm R.A."/>
            <person name="Feau N."/>
            <person name="Henrissat B."/>
            <person name="Schoch C.L."/>
            <person name="Horwitz B.A."/>
            <person name="Barry K.W."/>
            <person name="Condon B.J."/>
            <person name="Copeland A.C."/>
            <person name="Dhillon B."/>
            <person name="Glaser F."/>
            <person name="Hesse C.N."/>
            <person name="Kosti I."/>
            <person name="LaButti K."/>
            <person name="Lindquist E.A."/>
            <person name="Lucas S."/>
            <person name="Salamov A.A."/>
            <person name="Bradshaw R.E."/>
            <person name="Ciuffetti L."/>
            <person name="Hamelin R.C."/>
            <person name="Kema G.H.J."/>
            <person name="Lawrence C."/>
            <person name="Scott J.A."/>
            <person name="Spatafora J.W."/>
            <person name="Turgeon B.G."/>
            <person name="de Wit P.J.G.M."/>
            <person name="Zhong S."/>
            <person name="Goodwin S.B."/>
            <person name="Grigoriev I.V."/>
        </authorList>
    </citation>
    <scope>NUCLEOTIDE SEQUENCE [LARGE SCALE GENOMIC DNA]</scope>
    <source>
        <strain evidence="2 3">SO2202</strain>
    </source>
</reference>
<keyword evidence="3" id="KW-1185">Reference proteome</keyword>